<sequence>MSKAKSGQLLKGKTGIILGALNEQSLAWHIALQCKQEGARILLSNNRVALRLGWIHELAALTAAPVVCTDMADMAQVEQLIDDAMEHFGGKIDFILHGAAMSYNIRKQNPYTDLDHILQQKTMNVSALSLHKLLQAAFQKNAINEWGSVVALTFAAAQRVFPGYNEMGDAKALLESIARSFGYYYGKTHKVRINTISQSPVKTIAGDVIDNFDRFFHYTDQVSPLGNAPAAALAKFCVTLFSDYTRYLTMQNIFHDGGFSMTGISDDIEALNTIK</sequence>
<dbReference type="GO" id="GO:0006633">
    <property type="term" value="P:fatty acid biosynthetic process"/>
    <property type="evidence" value="ECO:0007669"/>
    <property type="project" value="UniProtKB-KW"/>
</dbReference>
<dbReference type="InterPro" id="IPR036291">
    <property type="entry name" value="NAD(P)-bd_dom_sf"/>
</dbReference>
<comment type="pathway">
    <text evidence="1">Lipid metabolism; fatty acid biosynthesis.</text>
</comment>
<keyword evidence="3 8" id="KW-0444">Lipid biosynthesis</keyword>
<dbReference type="EMBL" id="PYGD01000005">
    <property type="protein sequence ID" value="PSK91497.1"/>
    <property type="molecule type" value="Genomic_DNA"/>
</dbReference>
<evidence type="ECO:0000256" key="4">
    <source>
        <dbReference type="ARBA" id="ARBA00022832"/>
    </source>
</evidence>
<dbReference type="Gene3D" id="3.40.50.720">
    <property type="entry name" value="NAD(P)-binding Rossmann-like Domain"/>
    <property type="match status" value="1"/>
</dbReference>
<reference evidence="10 11" key="1">
    <citation type="submission" date="2018-03" db="EMBL/GenBank/DDBJ databases">
        <title>Genomic Encyclopedia of Type Strains, Phase III (KMG-III): the genomes of soil and plant-associated and newly described type strains.</title>
        <authorList>
            <person name="Whitman W."/>
        </authorList>
    </citation>
    <scope>NUCLEOTIDE SEQUENCE [LARGE SCALE GENOMIC DNA]</scope>
    <source>
        <strain evidence="10 11">CGMCC 1.12700</strain>
    </source>
</reference>
<proteinExistence type="inferred from homology"/>
<accession>A0A2P8D2P8</accession>
<keyword evidence="6" id="KW-0443">Lipid metabolism</keyword>
<comment type="similarity">
    <text evidence="2 8">Belongs to the short-chain dehydrogenases/reductases (SDR) family. FabI subfamily.</text>
</comment>
<dbReference type="AlphaFoldDB" id="A0A2P8D2P8"/>
<dbReference type="Proteomes" id="UP000240572">
    <property type="component" value="Unassembled WGS sequence"/>
</dbReference>
<keyword evidence="8 9" id="KW-0520">NAD</keyword>
<feature type="binding site" evidence="9">
    <location>
        <position position="171"/>
    </location>
    <ligand>
        <name>NAD(+)</name>
        <dbReference type="ChEBI" id="CHEBI:57540"/>
    </ligand>
</feature>
<dbReference type="Pfam" id="PF13561">
    <property type="entry name" value="adh_short_C2"/>
    <property type="match status" value="1"/>
</dbReference>
<dbReference type="GO" id="GO:0004318">
    <property type="term" value="F:enoyl-[acyl-carrier-protein] reductase (NADH) activity"/>
    <property type="evidence" value="ECO:0007669"/>
    <property type="project" value="UniProtKB-EC"/>
</dbReference>
<comment type="caution">
    <text evidence="10">The sequence shown here is derived from an EMBL/GenBank/DDBJ whole genome shotgun (WGS) entry which is preliminary data.</text>
</comment>
<evidence type="ECO:0000256" key="6">
    <source>
        <dbReference type="ARBA" id="ARBA00023098"/>
    </source>
</evidence>
<organism evidence="10 11">
    <name type="scientific">Taibaiella chishuiensis</name>
    <dbReference type="NCBI Taxonomy" id="1434707"/>
    <lineage>
        <taxon>Bacteria</taxon>
        <taxon>Pseudomonadati</taxon>
        <taxon>Bacteroidota</taxon>
        <taxon>Chitinophagia</taxon>
        <taxon>Chitinophagales</taxon>
        <taxon>Chitinophagaceae</taxon>
        <taxon>Taibaiella</taxon>
    </lineage>
</organism>
<comment type="catalytic activity">
    <reaction evidence="8">
        <text>a 2,3-saturated acyl-[ACP] + NAD(+) = a (2E)-enoyl-[ACP] + NADH + H(+)</text>
        <dbReference type="Rhea" id="RHEA:10240"/>
        <dbReference type="Rhea" id="RHEA-COMP:9925"/>
        <dbReference type="Rhea" id="RHEA-COMP:9926"/>
        <dbReference type="ChEBI" id="CHEBI:15378"/>
        <dbReference type="ChEBI" id="CHEBI:57540"/>
        <dbReference type="ChEBI" id="CHEBI:57945"/>
        <dbReference type="ChEBI" id="CHEBI:78784"/>
        <dbReference type="ChEBI" id="CHEBI:78785"/>
        <dbReference type="EC" id="1.3.1.9"/>
    </reaction>
</comment>
<dbReference type="PANTHER" id="PTHR43159:SF2">
    <property type="entry name" value="ENOYL-[ACYL-CARRIER-PROTEIN] REDUCTASE [NADH], CHLOROPLASTIC"/>
    <property type="match status" value="1"/>
</dbReference>
<keyword evidence="5 8" id="KW-0560">Oxidoreductase</keyword>
<evidence type="ECO:0000256" key="1">
    <source>
        <dbReference type="ARBA" id="ARBA00005194"/>
    </source>
</evidence>
<evidence type="ECO:0000313" key="10">
    <source>
        <dbReference type="EMBL" id="PSK91497.1"/>
    </source>
</evidence>
<keyword evidence="11" id="KW-1185">Reference proteome</keyword>
<evidence type="ECO:0000256" key="7">
    <source>
        <dbReference type="ARBA" id="ARBA00023160"/>
    </source>
</evidence>
<dbReference type="InterPro" id="IPR002347">
    <property type="entry name" value="SDR_fam"/>
</dbReference>
<evidence type="ECO:0000256" key="3">
    <source>
        <dbReference type="ARBA" id="ARBA00022516"/>
    </source>
</evidence>
<dbReference type="OrthoDB" id="9803628at2"/>
<dbReference type="SUPFAM" id="SSF51735">
    <property type="entry name" value="NAD(P)-binding Rossmann-fold domains"/>
    <property type="match status" value="1"/>
</dbReference>
<evidence type="ECO:0000256" key="9">
    <source>
        <dbReference type="PIRSR" id="PIRSR000094-3"/>
    </source>
</evidence>
<keyword evidence="4" id="KW-0276">Fatty acid metabolism</keyword>
<evidence type="ECO:0000313" key="11">
    <source>
        <dbReference type="Proteomes" id="UP000240572"/>
    </source>
</evidence>
<dbReference type="RefSeq" id="WP_106523397.1">
    <property type="nucleotide sequence ID" value="NZ_PYGD01000005.1"/>
</dbReference>
<evidence type="ECO:0000256" key="2">
    <source>
        <dbReference type="ARBA" id="ARBA00009233"/>
    </source>
</evidence>
<feature type="binding site" evidence="9">
    <location>
        <position position="19"/>
    </location>
    <ligand>
        <name>NAD(+)</name>
        <dbReference type="ChEBI" id="CHEBI:57540"/>
    </ligand>
</feature>
<evidence type="ECO:0000256" key="5">
    <source>
        <dbReference type="ARBA" id="ARBA00023002"/>
    </source>
</evidence>
<gene>
    <name evidence="10" type="ORF">B0I18_10580</name>
</gene>
<evidence type="ECO:0000256" key="8">
    <source>
        <dbReference type="PIRNR" id="PIRNR000094"/>
    </source>
</evidence>
<dbReference type="InterPro" id="IPR014358">
    <property type="entry name" value="Enoyl-ACP_Rdtase_NADH"/>
</dbReference>
<protein>
    <recommendedName>
        <fullName evidence="8">Enoyl-[acyl-carrier-protein] reductase [NADH]</fullName>
        <ecNumber evidence="8">1.3.1.9</ecNumber>
    </recommendedName>
</protein>
<feature type="binding site" evidence="9">
    <location>
        <begin position="201"/>
        <end position="205"/>
    </location>
    <ligand>
        <name>NAD(+)</name>
        <dbReference type="ChEBI" id="CHEBI:57540"/>
    </ligand>
</feature>
<dbReference type="PIRSF" id="PIRSF000094">
    <property type="entry name" value="Enoyl-ACP_rdct"/>
    <property type="match status" value="1"/>
</dbReference>
<dbReference type="PANTHER" id="PTHR43159">
    <property type="entry name" value="ENOYL-[ACYL-CARRIER-PROTEIN] REDUCTASE"/>
    <property type="match status" value="1"/>
</dbReference>
<keyword evidence="7 8" id="KW-0275">Fatty acid biosynthesis</keyword>
<dbReference type="EC" id="1.3.1.9" evidence="8"/>
<name>A0A2P8D2P8_9BACT</name>